<accession>A0A917DLX4</accession>
<organism evidence="1 2">
    <name type="scientific">Croceicoccus pelagius</name>
    <dbReference type="NCBI Taxonomy" id="1703341"/>
    <lineage>
        <taxon>Bacteria</taxon>
        <taxon>Pseudomonadati</taxon>
        <taxon>Pseudomonadota</taxon>
        <taxon>Alphaproteobacteria</taxon>
        <taxon>Sphingomonadales</taxon>
        <taxon>Erythrobacteraceae</taxon>
        <taxon>Croceicoccus</taxon>
    </lineage>
</organism>
<evidence type="ECO:0008006" key="3">
    <source>
        <dbReference type="Google" id="ProtNLM"/>
    </source>
</evidence>
<keyword evidence="2" id="KW-1185">Reference proteome</keyword>
<dbReference type="EMBL" id="BMIO01000007">
    <property type="protein sequence ID" value="GGD48089.1"/>
    <property type="molecule type" value="Genomic_DNA"/>
</dbReference>
<dbReference type="InterPro" id="IPR018759">
    <property type="entry name" value="BBP2_2"/>
</dbReference>
<dbReference type="Pfam" id="PF10082">
    <property type="entry name" value="BBP2_2"/>
    <property type="match status" value="1"/>
</dbReference>
<comment type="caution">
    <text evidence="1">The sequence shown here is derived from an EMBL/GenBank/DDBJ whole genome shotgun (WGS) entry which is preliminary data.</text>
</comment>
<evidence type="ECO:0000313" key="1">
    <source>
        <dbReference type="EMBL" id="GGD48089.1"/>
    </source>
</evidence>
<evidence type="ECO:0000313" key="2">
    <source>
        <dbReference type="Proteomes" id="UP000598997"/>
    </source>
</evidence>
<sequence length="397" mass="43461">MTLATPNAAIAQSLDVQNPEDLLVDQTPQGLRSGAQAFYPRINFDLARDTNIYDRETGKIADTFVSVRPSVSYRPTLARHEIDVTASGEVRRYFEQSSENSEQYGIRGRTRLDLAEGIVVRGTAEIARRVESRGEFGDNPLSDSPIEYTFASGGLSVGRYGGILELGAGANISRRSYSDVSIGGVDTDLSFRDVTDKRGFIDSSIRLSPGVRAFGEASYEATSYDVNPVRDRDSEGYSLLAGARFNVSELVEAEVAAGYVHRSYDDPTIRSFNGLDFRVLGRWSPTPRLQVAAVGRRTVERSPSVGIPAVVQSRFQLEARQSLGSRMIAALSADVARWNYQDSPVRETRYAIDGSLRVRLARMLSLSGGAGYRKQTERGGGRSYDGATFRIGLAIII</sequence>
<dbReference type="AlphaFoldDB" id="A0A917DLX4"/>
<protein>
    <recommendedName>
        <fullName evidence="3">Beta-barrel porin 2</fullName>
    </recommendedName>
</protein>
<proteinExistence type="predicted"/>
<gene>
    <name evidence="1" type="ORF">GCM10010989_23060</name>
</gene>
<dbReference type="Proteomes" id="UP000598997">
    <property type="component" value="Unassembled WGS sequence"/>
</dbReference>
<reference evidence="1 2" key="1">
    <citation type="journal article" date="2014" name="Int. J. Syst. Evol. Microbiol.">
        <title>Complete genome sequence of Corynebacterium casei LMG S-19264T (=DSM 44701T), isolated from a smear-ripened cheese.</title>
        <authorList>
            <consortium name="US DOE Joint Genome Institute (JGI-PGF)"/>
            <person name="Walter F."/>
            <person name="Albersmeier A."/>
            <person name="Kalinowski J."/>
            <person name="Ruckert C."/>
        </authorList>
    </citation>
    <scope>NUCLEOTIDE SEQUENCE [LARGE SCALE GENOMIC DNA]</scope>
    <source>
        <strain evidence="1 2">CGMCC 1.15358</strain>
    </source>
</reference>
<name>A0A917DLX4_9SPHN</name>
<dbReference type="RefSeq" id="WP_066763789.1">
    <property type="nucleotide sequence ID" value="NZ_BMIO01000007.1"/>
</dbReference>